<dbReference type="Gene3D" id="2.130.10.30">
    <property type="entry name" value="Regulator of chromosome condensation 1/beta-lactamase-inhibitor protein II"/>
    <property type="match status" value="1"/>
</dbReference>
<evidence type="ECO:0000313" key="2">
    <source>
        <dbReference type="Proteomes" id="UP000432048"/>
    </source>
</evidence>
<evidence type="ECO:0000313" key="1">
    <source>
        <dbReference type="EMBL" id="MRJ23386.1"/>
    </source>
</evidence>
<organism evidence="1 2">
    <name type="scientific">Pseudomonas haemolytica</name>
    <dbReference type="NCBI Taxonomy" id="2600065"/>
    <lineage>
        <taxon>Bacteria</taxon>
        <taxon>Pseudomonadati</taxon>
        <taxon>Pseudomonadota</taxon>
        <taxon>Gammaproteobacteria</taxon>
        <taxon>Pseudomonadales</taxon>
        <taxon>Pseudomonadaceae</taxon>
        <taxon>Pseudomonas</taxon>
    </lineage>
</organism>
<dbReference type="AlphaFoldDB" id="A0A646P304"/>
<sequence length="664" mass="69948">MKEQEQTPLLAPIATSVTIMGEPMPGATVRGSYLYSGTGDEAQEGRSLGRWYINEVPHAYTEDLDLVIYQSMVGQKIRFAITPVSDSGVSGIEVYSESQTVFRGYQNISEEENANSYIKQFGAFSLYKEEPPDRILTSTSGAFAIKSGVTQSVVVKGRADQGGTPPPEIAQYLKNNPATRMFASGWDFGALVPVLGSSNRLLVWGPHIPNPIPPTLDMSNIQSVYANESSIAWIHKDPPPGKNTIGAIGPAANGGVVPEDVQRSLLFDKPKAIYATAAAFTVLTEGGRVHSWGHATSGGLIPDATKIVLNQLNISSIVCSAGAFCAIGSERFGDPSIKTLCPWGGAASGGALNPGDLEKIMDQDGVKHVIANRDSFVVITKRRSQALSWGGAYGGQMNDAARALSARGNIVMCAGAAYAFAMVNTGGESAAWGALGFGGKTSTSEKGTAAAEDEVDAEAVFEASGAKEQIRAAFKQLRVAELYERQSENPGGDCSCQSTGKKPSSLTHLVTSAGDIELLANDMSFFMLVREGGYTADLINWGHASFGGLIPAATRQVLMASQITGIYSTNGAYATISAQGGVKGAVNAFGGTTAQQDAGQIPENIQLAIRADVSEIYSIKRLPPYAPFASSRAAFSARLQNGTYAVWGSTQISVNEVLDPGKPQ</sequence>
<name>A0A646P304_9PSED</name>
<protein>
    <submittedName>
        <fullName evidence="1">Uncharacterized protein</fullName>
    </submittedName>
</protein>
<gene>
    <name evidence="1" type="ORF">FRT60_24135</name>
</gene>
<dbReference type="Proteomes" id="UP000432048">
    <property type="component" value="Unassembled WGS sequence"/>
</dbReference>
<comment type="caution">
    <text evidence="1">The sequence shown here is derived from an EMBL/GenBank/DDBJ whole genome shotgun (WGS) entry which is preliminary data.</text>
</comment>
<dbReference type="EMBL" id="VOIX01000010">
    <property type="protein sequence ID" value="MRJ23386.1"/>
    <property type="molecule type" value="Genomic_DNA"/>
</dbReference>
<reference evidence="1 2" key="1">
    <citation type="submission" date="2019-08" db="EMBL/GenBank/DDBJ databases">
        <title>Pseudomonas haemolytica sp. nov. isolated from raw milk and skim milk concentrate.</title>
        <authorList>
            <person name="Hofmann K."/>
            <person name="Huptas C."/>
            <person name="Doll E."/>
            <person name="Scherer S."/>
            <person name="Wenning M."/>
        </authorList>
    </citation>
    <scope>NUCLEOTIDE SEQUENCE [LARGE SCALE GENOMIC DNA]</scope>
    <source>
        <strain evidence="1 2">DSM 108988</strain>
    </source>
</reference>
<dbReference type="InterPro" id="IPR009091">
    <property type="entry name" value="RCC1/BLIP-II"/>
</dbReference>
<dbReference type="SUPFAM" id="SSF50985">
    <property type="entry name" value="RCC1/BLIP-II"/>
    <property type="match status" value="1"/>
</dbReference>
<dbReference type="RefSeq" id="WP_153839623.1">
    <property type="nucleotide sequence ID" value="NZ_VOIX01000010.1"/>
</dbReference>
<proteinExistence type="predicted"/>
<accession>A0A646P304</accession>